<protein>
    <submittedName>
        <fullName evidence="7">F0F1 ATP synthase subunit delta</fullName>
    </submittedName>
</protein>
<evidence type="ECO:0000313" key="7">
    <source>
        <dbReference type="EMBL" id="MBD5781005.1"/>
    </source>
</evidence>
<evidence type="ECO:0000256" key="3">
    <source>
        <dbReference type="ARBA" id="ARBA00022781"/>
    </source>
</evidence>
<keyword evidence="6" id="KW-0066">ATP synthesis</keyword>
<comment type="caution">
    <text evidence="7">The sequence shown here is derived from an EMBL/GenBank/DDBJ whole genome shotgun (WGS) entry which is preliminary data.</text>
</comment>
<evidence type="ECO:0000256" key="1">
    <source>
        <dbReference type="ARBA" id="ARBA00004370"/>
    </source>
</evidence>
<proteinExistence type="predicted"/>
<keyword evidence="5" id="KW-0472">Membrane</keyword>
<dbReference type="Proteomes" id="UP000622317">
    <property type="component" value="Unassembled WGS sequence"/>
</dbReference>
<keyword evidence="4" id="KW-0406">Ion transport</keyword>
<evidence type="ECO:0000256" key="2">
    <source>
        <dbReference type="ARBA" id="ARBA00022448"/>
    </source>
</evidence>
<dbReference type="GO" id="GO:0046933">
    <property type="term" value="F:proton-transporting ATP synthase activity, rotational mechanism"/>
    <property type="evidence" value="ECO:0007669"/>
    <property type="project" value="InterPro"/>
</dbReference>
<keyword evidence="2" id="KW-0813">Transport</keyword>
<name>A0A927IIZ2_9BACT</name>
<reference evidence="7" key="1">
    <citation type="submission" date="2020-09" db="EMBL/GenBank/DDBJ databases">
        <title>Pelagicoccus enzymogenes sp. nov. with an EPS production, isolated from marine sediment.</title>
        <authorList>
            <person name="Feng X."/>
        </authorList>
    </citation>
    <scope>NUCLEOTIDE SEQUENCE</scope>
    <source>
        <strain evidence="7">NFK12</strain>
    </source>
</reference>
<comment type="subcellular location">
    <subcellularLocation>
        <location evidence="1">Membrane</location>
    </subcellularLocation>
</comment>
<dbReference type="EMBL" id="JACYFG010000038">
    <property type="protein sequence ID" value="MBD5781005.1"/>
    <property type="molecule type" value="Genomic_DNA"/>
</dbReference>
<dbReference type="InterPro" id="IPR000711">
    <property type="entry name" value="ATPase_OSCP/dsu"/>
</dbReference>
<evidence type="ECO:0000256" key="4">
    <source>
        <dbReference type="ARBA" id="ARBA00023065"/>
    </source>
</evidence>
<evidence type="ECO:0000256" key="6">
    <source>
        <dbReference type="ARBA" id="ARBA00023310"/>
    </source>
</evidence>
<organism evidence="7 8">
    <name type="scientific">Pelagicoccus enzymogenes</name>
    <dbReference type="NCBI Taxonomy" id="2773457"/>
    <lineage>
        <taxon>Bacteria</taxon>
        <taxon>Pseudomonadati</taxon>
        <taxon>Verrucomicrobiota</taxon>
        <taxon>Opitutia</taxon>
        <taxon>Puniceicoccales</taxon>
        <taxon>Pelagicoccaceae</taxon>
        <taxon>Pelagicoccus</taxon>
    </lineage>
</organism>
<keyword evidence="3" id="KW-0375">Hydrogen ion transport</keyword>
<dbReference type="Pfam" id="PF00213">
    <property type="entry name" value="OSCP"/>
    <property type="match status" value="1"/>
</dbReference>
<accession>A0A927IIZ2</accession>
<sequence length="131" mass="14180">MTRDKQIINYAKGLLKVSLEDGQFSEERAAAVLQSLEKNPPRNYASVLKEYLKLVQREVANSTAAVEHAGDLSPAATEAIKAKFTAHYGRAISVTTRQNDSLIAGIRVRVGCDVYDSSVAGALKELEATLS</sequence>
<dbReference type="GO" id="GO:0016020">
    <property type="term" value="C:membrane"/>
    <property type="evidence" value="ECO:0007669"/>
    <property type="project" value="UniProtKB-SubCell"/>
</dbReference>
<dbReference type="AlphaFoldDB" id="A0A927IIZ2"/>
<evidence type="ECO:0000256" key="5">
    <source>
        <dbReference type="ARBA" id="ARBA00023136"/>
    </source>
</evidence>
<evidence type="ECO:0000313" key="8">
    <source>
        <dbReference type="Proteomes" id="UP000622317"/>
    </source>
</evidence>
<gene>
    <name evidence="7" type="ORF">IEN85_16005</name>
</gene>
<dbReference type="RefSeq" id="WP_191618109.1">
    <property type="nucleotide sequence ID" value="NZ_JACYFG010000038.1"/>
</dbReference>
<keyword evidence="8" id="KW-1185">Reference proteome</keyword>